<dbReference type="InterPro" id="IPR009078">
    <property type="entry name" value="Ferritin-like_SF"/>
</dbReference>
<dbReference type="Proteomes" id="UP000334019">
    <property type="component" value="Chromosome"/>
</dbReference>
<dbReference type="EMBL" id="CP045851">
    <property type="protein sequence ID" value="QGG94060.1"/>
    <property type="molecule type" value="Genomic_DNA"/>
</dbReference>
<name>A0A5Q2RJN9_9ACTN</name>
<evidence type="ECO:0000313" key="1">
    <source>
        <dbReference type="EMBL" id="QGG94060.1"/>
    </source>
</evidence>
<protein>
    <submittedName>
        <fullName evidence="1">Ferritin-like domain-containing protein</fullName>
    </submittedName>
</protein>
<dbReference type="AlphaFoldDB" id="A0A5Q2RJN9"/>
<dbReference type="SUPFAM" id="SSF47240">
    <property type="entry name" value="Ferritin-like"/>
    <property type="match status" value="1"/>
</dbReference>
<evidence type="ECO:0000313" key="2">
    <source>
        <dbReference type="Proteomes" id="UP000334019"/>
    </source>
</evidence>
<accession>A0A5Q2RJN9</accession>
<reference evidence="1 2" key="1">
    <citation type="submission" date="2019-11" db="EMBL/GenBank/DDBJ databases">
        <authorList>
            <person name="He Y."/>
        </authorList>
    </citation>
    <scope>NUCLEOTIDE SEQUENCE [LARGE SCALE GENOMIC DNA]</scope>
    <source>
        <strain evidence="1 2">SCSIO 58843</strain>
    </source>
</reference>
<dbReference type="RefSeq" id="WP_153758166.1">
    <property type="nucleotide sequence ID" value="NZ_CP045851.1"/>
</dbReference>
<keyword evidence="2" id="KW-1185">Reference proteome</keyword>
<sequence length="238" mass="26824">MLADLYRYFHAEERRHANAELALMRRWDMLDGDGPPEPDISIRLAMDWLDRYADSLPLAVLGAAIPMLEVALDGALLKFLTDEVADPVCQQVFELVNNDESRHLAVGYHVLEVLGRDPLHVHAITAARVLLSPAVLASLPAAVPLFSHARDNIVGMGLDEAKLAEALGRFEKVGDRQPDVRRNPSYLALKEFGKMVVDRSHPYHLLSDRVTRAMAHYPRRLLRRPPSWIDQLTYEPVV</sequence>
<proteinExistence type="predicted"/>
<dbReference type="KEGG" id="atq:GH723_02480"/>
<gene>
    <name evidence="1" type="ORF">GH723_02480</name>
</gene>
<organism evidence="1 2">
    <name type="scientific">Actinomarinicola tropica</name>
    <dbReference type="NCBI Taxonomy" id="2789776"/>
    <lineage>
        <taxon>Bacteria</taxon>
        <taxon>Bacillati</taxon>
        <taxon>Actinomycetota</taxon>
        <taxon>Acidimicrobiia</taxon>
        <taxon>Acidimicrobiales</taxon>
        <taxon>Iamiaceae</taxon>
        <taxon>Actinomarinicola</taxon>
    </lineage>
</organism>